<evidence type="ECO:0000256" key="1">
    <source>
        <dbReference type="SAM" id="MobiDB-lite"/>
    </source>
</evidence>
<dbReference type="Proteomes" id="UP000078237">
    <property type="component" value="Unassembled WGS sequence"/>
</dbReference>
<dbReference type="InterPro" id="IPR056599">
    <property type="entry name" value="AAA_lid_fung"/>
</dbReference>
<dbReference type="GO" id="GO:0005524">
    <property type="term" value="F:ATP binding"/>
    <property type="evidence" value="ECO:0007669"/>
    <property type="project" value="InterPro"/>
</dbReference>
<dbReference type="InterPro" id="IPR003593">
    <property type="entry name" value="AAA+_ATPase"/>
</dbReference>
<dbReference type="Pfam" id="PF22942">
    <property type="entry name" value="DUF7025"/>
    <property type="match status" value="1"/>
</dbReference>
<gene>
    <name evidence="3" type="ORF">MMYC01_204398</name>
</gene>
<dbReference type="SUPFAM" id="SSF52540">
    <property type="entry name" value="P-loop containing nucleoside triphosphate hydrolases"/>
    <property type="match status" value="1"/>
</dbReference>
<dbReference type="SMART" id="SM00382">
    <property type="entry name" value="AAA"/>
    <property type="match status" value="1"/>
</dbReference>
<dbReference type="AlphaFoldDB" id="A0A175W8A6"/>
<name>A0A175W8A6_9PEZI</name>
<feature type="region of interest" description="Disordered" evidence="1">
    <location>
        <begin position="1"/>
        <end position="52"/>
    </location>
</feature>
<keyword evidence="4" id="KW-1185">Reference proteome</keyword>
<sequence length="724" mass="82511">MGKGGTDGDIDSKDGEENTRYKIVVNQYDPDTGERVDIEKTASKPKPDAAEKGAERAFTFRKFLNPLGDDVLKLGGSEVKIESEPLQTLLGKATFRYWKNHKVTEMTSPYHVLICCWDVANDIAKNPKPDESMEDAQARKDLEQLLQLISTSSGNESVDKYFKDRETLKKTQTITFDALWTLFPRGTEIVGRPFEGQEQLFFVSYCDAPLDLSPGEARERFNIYCYGYDWDGLVRRRVPYRVSIERFPDKKYIFELPYYPLQYHQDRQESGMEGKSNEDAIRRLRKKLEDRGRKFWDYSTRPQGKQMLSYDGIGYHQRGAGLFHAATPSGIADDSRSFFGGSSDDDARADAGSAKLYVKGTVVVDFKSFYAYQSTKQTLLGDMTTDNILDCDCGDCRLKYEELARFSWDRRKDTPTDEQFQFLPPRVLGYALEQKRWVQVGVKDLREPPEANQTNFESKLQLHDDYKKLIRRAVQAHSKNKTHNIVDYTPDKGKGLVILLWGLPGVGKTLTAESVALLAGKPLFSVGVSDIGLEGSKVEANLQKVFDLAGLWEAVLLFDEADVFLEARDTHKNDIQRNTIVSVLLRVLEYFSGILILTTNRLKSFDIAVQSRIHIAIEYTDLSEKQRENIFSEFLKQLHAKNLVSDINAVLQWVEEVGKEKDFNGRQIRNVVSTAMAIANADEMKLAPTHLNEVCKHVTQFKKALQEQETLFRAAQIENRKQGY</sequence>
<feature type="compositionally biased region" description="Basic and acidic residues" evidence="1">
    <location>
        <begin position="32"/>
        <end position="52"/>
    </location>
</feature>
<dbReference type="VEuPathDB" id="FungiDB:MMYC01_204398"/>
<organism evidence="3 4">
    <name type="scientific">Madurella mycetomatis</name>
    <dbReference type="NCBI Taxonomy" id="100816"/>
    <lineage>
        <taxon>Eukaryota</taxon>
        <taxon>Fungi</taxon>
        <taxon>Dikarya</taxon>
        <taxon>Ascomycota</taxon>
        <taxon>Pezizomycotina</taxon>
        <taxon>Sordariomycetes</taxon>
        <taxon>Sordariomycetidae</taxon>
        <taxon>Sordariales</taxon>
        <taxon>Sordariales incertae sedis</taxon>
        <taxon>Madurella</taxon>
    </lineage>
</organism>
<dbReference type="EMBL" id="LCTW02000077">
    <property type="protein sequence ID" value="KXX79795.1"/>
    <property type="molecule type" value="Genomic_DNA"/>
</dbReference>
<dbReference type="Pfam" id="PF23232">
    <property type="entry name" value="AAA_lid_13"/>
    <property type="match status" value="1"/>
</dbReference>
<feature type="compositionally biased region" description="Basic and acidic residues" evidence="1">
    <location>
        <begin position="10"/>
        <end position="20"/>
    </location>
</feature>
<dbReference type="GO" id="GO:0016887">
    <property type="term" value="F:ATP hydrolysis activity"/>
    <property type="evidence" value="ECO:0007669"/>
    <property type="project" value="InterPro"/>
</dbReference>
<comment type="caution">
    <text evidence="3">The sequence shown here is derived from an EMBL/GenBank/DDBJ whole genome shotgun (WGS) entry which is preliminary data.</text>
</comment>
<reference evidence="3 4" key="1">
    <citation type="journal article" date="2016" name="Genome Announc.">
        <title>Genome Sequence of Madurella mycetomatis mm55, Isolated from a Human Mycetoma Case in Sudan.</title>
        <authorList>
            <person name="Smit S."/>
            <person name="Derks M.F."/>
            <person name="Bervoets S."/>
            <person name="Fahal A."/>
            <person name="van Leeuwen W."/>
            <person name="van Belkum A."/>
            <person name="van de Sande W.W."/>
        </authorList>
    </citation>
    <scope>NUCLEOTIDE SEQUENCE [LARGE SCALE GENOMIC DNA]</scope>
    <source>
        <strain evidence="4">mm55</strain>
    </source>
</reference>
<dbReference type="InterPro" id="IPR003959">
    <property type="entry name" value="ATPase_AAA_core"/>
</dbReference>
<feature type="domain" description="AAA+ ATPase" evidence="2">
    <location>
        <begin position="494"/>
        <end position="623"/>
    </location>
</feature>
<accession>A0A175W8A6</accession>
<dbReference type="OrthoDB" id="10042665at2759"/>
<evidence type="ECO:0000259" key="2">
    <source>
        <dbReference type="SMART" id="SM00382"/>
    </source>
</evidence>
<proteinExistence type="predicted"/>
<evidence type="ECO:0000313" key="3">
    <source>
        <dbReference type="EMBL" id="KXX79795.1"/>
    </source>
</evidence>
<dbReference type="InterPro" id="IPR027417">
    <property type="entry name" value="P-loop_NTPase"/>
</dbReference>
<evidence type="ECO:0000313" key="4">
    <source>
        <dbReference type="Proteomes" id="UP000078237"/>
    </source>
</evidence>
<dbReference type="PANTHER" id="PTHR46411">
    <property type="entry name" value="FAMILY ATPASE, PUTATIVE-RELATED"/>
    <property type="match status" value="1"/>
</dbReference>
<dbReference type="CDD" id="cd19481">
    <property type="entry name" value="RecA-like_protease"/>
    <property type="match status" value="1"/>
</dbReference>
<dbReference type="PANTHER" id="PTHR46411:SF2">
    <property type="entry name" value="AAA+ ATPASE DOMAIN-CONTAINING PROTEIN"/>
    <property type="match status" value="1"/>
</dbReference>
<dbReference type="InterPro" id="IPR054289">
    <property type="entry name" value="DUF7025"/>
</dbReference>
<dbReference type="Gene3D" id="3.40.50.300">
    <property type="entry name" value="P-loop containing nucleotide triphosphate hydrolases"/>
    <property type="match status" value="1"/>
</dbReference>
<protein>
    <submittedName>
        <fullName evidence="3">ATPase family AAA domain-containing protein 3B</fullName>
    </submittedName>
</protein>
<dbReference type="Pfam" id="PF00004">
    <property type="entry name" value="AAA"/>
    <property type="match status" value="1"/>
</dbReference>